<accession>A0ABN2FQW2</accession>
<keyword evidence="2" id="KW-1185">Reference proteome</keyword>
<reference evidence="1 2" key="1">
    <citation type="journal article" date="2019" name="Int. J. Syst. Evol. Microbiol.">
        <title>The Global Catalogue of Microorganisms (GCM) 10K type strain sequencing project: providing services to taxonomists for standard genome sequencing and annotation.</title>
        <authorList>
            <consortium name="The Broad Institute Genomics Platform"/>
            <consortium name="The Broad Institute Genome Sequencing Center for Infectious Disease"/>
            <person name="Wu L."/>
            <person name="Ma J."/>
        </authorList>
    </citation>
    <scope>NUCLEOTIDE SEQUENCE [LARGE SCALE GENOMIC DNA]</scope>
    <source>
        <strain evidence="1 2">JCM 14718</strain>
    </source>
</reference>
<gene>
    <name evidence="1" type="ORF">GCM10009765_02950</name>
</gene>
<evidence type="ECO:0000313" key="1">
    <source>
        <dbReference type="EMBL" id="GAA1656886.1"/>
    </source>
</evidence>
<evidence type="ECO:0000313" key="2">
    <source>
        <dbReference type="Proteomes" id="UP001500618"/>
    </source>
</evidence>
<sequence length="320" mass="34637">MSDRPMSQRLLDLTRQARGPQALTREGLRRRFGEPNELKIEVGQVWRSNWGDISLLVLVVALCEDGVMGAPVTVDPPVEDDNCLVLDRGSAVFGVESTLWVDQLGPLPLRVLERPIDIWSIDIVRWTAAIWKSPDQVPPAGTRRGEGTHSPLDPAAAFRADLEDDLVYLRNAPALPIAISDRPAVPLGRLLGKSLDLASLVTALGIPQHEVMALLGGKKPLTPAMVGSVADVTGLSAQKVAEAVLPLPSGLVAEIDHPRWRSVWKTWADQSGVDEAAVRIEAGYGAFVMAARQTGGQAPDWGARLRHVVEHRVGRADEDS</sequence>
<protein>
    <submittedName>
        <fullName evidence="1">Uncharacterized protein</fullName>
    </submittedName>
</protein>
<dbReference type="RefSeq" id="WP_344306387.1">
    <property type="nucleotide sequence ID" value="NZ_BAAANY010000001.1"/>
</dbReference>
<dbReference type="EMBL" id="BAAANY010000001">
    <property type="protein sequence ID" value="GAA1656886.1"/>
    <property type="molecule type" value="Genomic_DNA"/>
</dbReference>
<comment type="caution">
    <text evidence="1">The sequence shown here is derived from an EMBL/GenBank/DDBJ whole genome shotgun (WGS) entry which is preliminary data.</text>
</comment>
<proteinExistence type="predicted"/>
<name>A0ABN2FQW2_9ACTN</name>
<dbReference type="Proteomes" id="UP001500618">
    <property type="component" value="Unassembled WGS sequence"/>
</dbReference>
<organism evidence="1 2">
    <name type="scientific">Fodinicola feengrottensis</name>
    <dbReference type="NCBI Taxonomy" id="435914"/>
    <lineage>
        <taxon>Bacteria</taxon>
        <taxon>Bacillati</taxon>
        <taxon>Actinomycetota</taxon>
        <taxon>Actinomycetes</taxon>
        <taxon>Mycobacteriales</taxon>
        <taxon>Fodinicola</taxon>
    </lineage>
</organism>